<evidence type="ECO:0000313" key="1">
    <source>
        <dbReference type="EMBL" id="CAD8215266.1"/>
    </source>
</evidence>
<gene>
    <name evidence="1" type="ORF">POCTA_138.1.T2190009</name>
</gene>
<evidence type="ECO:0000313" key="2">
    <source>
        <dbReference type="Proteomes" id="UP000683925"/>
    </source>
</evidence>
<accession>A0A8S1YKA4</accession>
<reference evidence="1" key="1">
    <citation type="submission" date="2021-01" db="EMBL/GenBank/DDBJ databases">
        <authorList>
            <consortium name="Genoscope - CEA"/>
            <person name="William W."/>
        </authorList>
    </citation>
    <scope>NUCLEOTIDE SEQUENCE</scope>
</reference>
<name>A0A8S1YKA4_PAROT</name>
<dbReference type="EMBL" id="CAJJDP010000223">
    <property type="protein sequence ID" value="CAD8215266.1"/>
    <property type="molecule type" value="Genomic_DNA"/>
</dbReference>
<dbReference type="Proteomes" id="UP000683925">
    <property type="component" value="Unassembled WGS sequence"/>
</dbReference>
<organism evidence="1 2">
    <name type="scientific">Paramecium octaurelia</name>
    <dbReference type="NCBI Taxonomy" id="43137"/>
    <lineage>
        <taxon>Eukaryota</taxon>
        <taxon>Sar</taxon>
        <taxon>Alveolata</taxon>
        <taxon>Ciliophora</taxon>
        <taxon>Intramacronucleata</taxon>
        <taxon>Oligohymenophorea</taxon>
        <taxon>Peniculida</taxon>
        <taxon>Parameciidae</taxon>
        <taxon>Paramecium</taxon>
    </lineage>
</organism>
<protein>
    <submittedName>
        <fullName evidence="1">Uncharacterized protein</fullName>
    </submittedName>
</protein>
<comment type="caution">
    <text evidence="1">The sequence shown here is derived from an EMBL/GenBank/DDBJ whole genome shotgun (WGS) entry which is preliminary data.</text>
</comment>
<sequence>MHLFQYCINFNTKSQKTTFLIGNQFQYKQKLINVLSFQILLDFKQLMINFHLEAILQSKYMKKPGLIINYSPDYTEDKSKSKIWNTISCFQYDTNPNQFFLSQI</sequence>
<proteinExistence type="predicted"/>
<keyword evidence="2" id="KW-1185">Reference proteome</keyword>
<dbReference type="AlphaFoldDB" id="A0A8S1YKA4"/>